<dbReference type="EMBL" id="JACEFF010000624">
    <property type="protein sequence ID" value="KAH9634023.1"/>
    <property type="molecule type" value="Genomic_DNA"/>
</dbReference>
<comment type="caution">
    <text evidence="1">The sequence shown here is derived from an EMBL/GenBank/DDBJ whole genome shotgun (WGS) entry which is preliminary data.</text>
</comment>
<dbReference type="Gene3D" id="3.15.10.50">
    <property type="match status" value="1"/>
</dbReference>
<organism evidence="1 2">
    <name type="scientific">Spodoptera exigua</name>
    <name type="common">Beet armyworm</name>
    <name type="synonym">Noctua fulgens</name>
    <dbReference type="NCBI Taxonomy" id="7107"/>
    <lineage>
        <taxon>Eukaryota</taxon>
        <taxon>Metazoa</taxon>
        <taxon>Ecdysozoa</taxon>
        <taxon>Arthropoda</taxon>
        <taxon>Hexapoda</taxon>
        <taxon>Insecta</taxon>
        <taxon>Pterygota</taxon>
        <taxon>Neoptera</taxon>
        <taxon>Endopterygota</taxon>
        <taxon>Lepidoptera</taxon>
        <taxon>Glossata</taxon>
        <taxon>Ditrysia</taxon>
        <taxon>Noctuoidea</taxon>
        <taxon>Noctuidae</taxon>
        <taxon>Amphipyrinae</taxon>
        <taxon>Spodoptera</taxon>
    </lineage>
</organism>
<dbReference type="InterPro" id="IPR038602">
    <property type="entry name" value="Mite_allergen_7_sf"/>
</dbReference>
<dbReference type="Pfam" id="PF16984">
    <property type="entry name" value="Grp7_allergen"/>
    <property type="match status" value="1"/>
</dbReference>
<reference evidence="1" key="1">
    <citation type="journal article" date="2021" name="G3 (Bethesda)">
        <title>Genome and transcriptome analysis of the beet armyworm Spodoptera exigua reveals targets for pest control. .</title>
        <authorList>
            <person name="Simon S."/>
            <person name="Breeschoten T."/>
            <person name="Jansen H.J."/>
            <person name="Dirks R.P."/>
            <person name="Schranz M.E."/>
            <person name="Ros V.I.D."/>
        </authorList>
    </citation>
    <scope>NUCLEOTIDE SEQUENCE</scope>
    <source>
        <strain evidence="1">TB_SE_WUR_2020</strain>
    </source>
</reference>
<protein>
    <submittedName>
        <fullName evidence="1">Uncharacterized protein</fullName>
    </submittedName>
</protein>
<name>A0A922SEJ0_SPOEX</name>
<sequence length="282" mass="32294">IWQSCYLFTCLVLLKIFRQIKKSQSVGRFCTTMDKKYTALVLAFLVAAADANSINLKSQPTSKLLEASRNWGDLGQSATVNDYVDNTIDMIIPLIVKHGLDPMDLPEVIEGFEVRPLLITYSAWLKIYDGYMTGLVNVSRSGDQEVHYFAKMLRLRIKLQFRDLEFIYKYLIKAMNIGPTGGIIASLNRFVVIVDILLDFNNDEIQLQQFRLTDIGRLRVRFTGNILTDWLLNPVLNLFLRIFDTIIIKVVEVNIRNAVQNEIDSINASVKEVVRELEAMNH</sequence>
<evidence type="ECO:0000313" key="2">
    <source>
        <dbReference type="Proteomes" id="UP000814243"/>
    </source>
</evidence>
<accession>A0A922SEJ0</accession>
<proteinExistence type="predicted"/>
<gene>
    <name evidence="1" type="ORF">HF086_001225</name>
</gene>
<dbReference type="InterPro" id="IPR020234">
    <property type="entry name" value="Mite_allergen_group-7"/>
</dbReference>
<dbReference type="AlphaFoldDB" id="A0A922SEJ0"/>
<evidence type="ECO:0000313" key="1">
    <source>
        <dbReference type="EMBL" id="KAH9634023.1"/>
    </source>
</evidence>
<dbReference type="Proteomes" id="UP000814243">
    <property type="component" value="Unassembled WGS sequence"/>
</dbReference>
<feature type="non-terminal residue" evidence="1">
    <location>
        <position position="1"/>
    </location>
</feature>